<dbReference type="OrthoDB" id="543373at2759"/>
<gene>
    <name evidence="9" type="ORF">DICVIV_10824</name>
</gene>
<keyword evidence="6" id="KW-0653">Protein transport</keyword>
<comment type="subcellular location">
    <subcellularLocation>
        <location evidence="2">Cytoplasm</location>
    </subcellularLocation>
    <subcellularLocation>
        <location evidence="1">Nucleus</location>
    </subcellularLocation>
</comment>
<evidence type="ECO:0000256" key="3">
    <source>
        <dbReference type="ARBA" id="ARBA00022448"/>
    </source>
</evidence>
<dbReference type="GO" id="GO:0005737">
    <property type="term" value="C:cytoplasm"/>
    <property type="evidence" value="ECO:0007669"/>
    <property type="project" value="UniProtKB-SubCell"/>
</dbReference>
<evidence type="ECO:0000256" key="2">
    <source>
        <dbReference type="ARBA" id="ARBA00004496"/>
    </source>
</evidence>
<reference evidence="9 10" key="1">
    <citation type="submission" date="2013-11" db="EMBL/GenBank/DDBJ databases">
        <title>Draft genome of the bovine lungworm Dictyocaulus viviparus.</title>
        <authorList>
            <person name="Mitreva M."/>
        </authorList>
    </citation>
    <scope>NUCLEOTIDE SEQUENCE [LARGE SCALE GENOMIC DNA]</scope>
    <source>
        <strain evidence="9 10">HannoverDv2000</strain>
    </source>
</reference>
<dbReference type="InterPro" id="IPR040122">
    <property type="entry name" value="Importin_beta"/>
</dbReference>
<organism evidence="9 10">
    <name type="scientific">Dictyocaulus viviparus</name>
    <name type="common">Bovine lungworm</name>
    <dbReference type="NCBI Taxonomy" id="29172"/>
    <lineage>
        <taxon>Eukaryota</taxon>
        <taxon>Metazoa</taxon>
        <taxon>Ecdysozoa</taxon>
        <taxon>Nematoda</taxon>
        <taxon>Chromadorea</taxon>
        <taxon>Rhabditida</taxon>
        <taxon>Rhabditina</taxon>
        <taxon>Rhabditomorpha</taxon>
        <taxon>Strongyloidea</taxon>
        <taxon>Metastrongylidae</taxon>
        <taxon>Dictyocaulus</taxon>
    </lineage>
</organism>
<reference evidence="10" key="2">
    <citation type="journal article" date="2016" name="Sci. Rep.">
        <title>Dictyocaulus viviparus genome, variome and transcriptome elucidate lungworm biology and support future intervention.</title>
        <authorList>
            <person name="McNulty S.N."/>
            <person name="Strube C."/>
            <person name="Rosa B.A."/>
            <person name="Martin J.C."/>
            <person name="Tyagi R."/>
            <person name="Choi Y.J."/>
            <person name="Wang Q."/>
            <person name="Hallsworth Pepin K."/>
            <person name="Zhang X."/>
            <person name="Ozersky P."/>
            <person name="Wilson R.K."/>
            <person name="Sternberg P.W."/>
            <person name="Gasser R.B."/>
            <person name="Mitreva M."/>
        </authorList>
    </citation>
    <scope>NUCLEOTIDE SEQUENCE [LARGE SCALE GENOMIC DNA]</scope>
    <source>
        <strain evidence="10">HannoverDv2000</strain>
    </source>
</reference>
<dbReference type="Pfam" id="PF25780">
    <property type="entry name" value="TPR_IPO5"/>
    <property type="match status" value="1"/>
</dbReference>
<dbReference type="SUPFAM" id="SSF48371">
    <property type="entry name" value="ARM repeat"/>
    <property type="match status" value="1"/>
</dbReference>
<keyword evidence="4" id="KW-0963">Cytoplasm</keyword>
<dbReference type="AlphaFoldDB" id="A0A0D8XHG9"/>
<feature type="domain" description="IPO4/5-like TPR repeats" evidence="8">
    <location>
        <begin position="96"/>
        <end position="257"/>
    </location>
</feature>
<dbReference type="GO" id="GO:0005634">
    <property type="term" value="C:nucleus"/>
    <property type="evidence" value="ECO:0007669"/>
    <property type="project" value="UniProtKB-SubCell"/>
</dbReference>
<evidence type="ECO:0000256" key="1">
    <source>
        <dbReference type="ARBA" id="ARBA00004123"/>
    </source>
</evidence>
<proteinExistence type="predicted"/>
<dbReference type="InterPro" id="IPR011989">
    <property type="entry name" value="ARM-like"/>
</dbReference>
<dbReference type="STRING" id="29172.A0A0D8XHG9"/>
<dbReference type="PANTHER" id="PTHR10527">
    <property type="entry name" value="IMPORTIN BETA"/>
    <property type="match status" value="1"/>
</dbReference>
<dbReference type="GO" id="GO:0006606">
    <property type="term" value="P:protein import into nucleus"/>
    <property type="evidence" value="ECO:0007669"/>
    <property type="project" value="InterPro"/>
</dbReference>
<evidence type="ECO:0000259" key="8">
    <source>
        <dbReference type="Pfam" id="PF25780"/>
    </source>
</evidence>
<evidence type="ECO:0000313" key="10">
    <source>
        <dbReference type="Proteomes" id="UP000053766"/>
    </source>
</evidence>
<dbReference type="InterPro" id="IPR057672">
    <property type="entry name" value="TPR_IPO4/5"/>
</dbReference>
<keyword evidence="3" id="KW-0813">Transport</keyword>
<dbReference type="Gene3D" id="1.25.10.10">
    <property type="entry name" value="Leucine-rich Repeat Variant"/>
    <property type="match status" value="1"/>
</dbReference>
<keyword evidence="10" id="KW-1185">Reference proteome</keyword>
<evidence type="ECO:0000256" key="7">
    <source>
        <dbReference type="ARBA" id="ARBA00023242"/>
    </source>
</evidence>
<keyword evidence="5" id="KW-0677">Repeat</keyword>
<evidence type="ECO:0000256" key="4">
    <source>
        <dbReference type="ARBA" id="ARBA00022490"/>
    </source>
</evidence>
<evidence type="ECO:0000313" key="9">
    <source>
        <dbReference type="EMBL" id="KJH43174.1"/>
    </source>
</evidence>
<evidence type="ECO:0000256" key="6">
    <source>
        <dbReference type="ARBA" id="ARBA00022927"/>
    </source>
</evidence>
<keyword evidence="7" id="KW-0539">Nucleus</keyword>
<protein>
    <submittedName>
        <fullName evidence="9">HEAT repeat protein</fullName>
    </submittedName>
</protein>
<dbReference type="Proteomes" id="UP000053766">
    <property type="component" value="Unassembled WGS sequence"/>
</dbReference>
<name>A0A0D8XHG9_DICVI</name>
<feature type="non-terminal residue" evidence="9">
    <location>
        <position position="460"/>
    </location>
</feature>
<accession>A0A0D8XHG9</accession>
<sequence>MDLQGFNQLVVQMQSPDNEKRSEAEKLYQEMELAPKASLLFSLYCTTDAPNESRVMCLVLLRRLLGSYWEKFWQDLGSNQKSFTDQLINMVMVESDDRLRRKLLAVVAEVARNTVDEDTGKQNWFELMQFLEHCMSSNDINEVEFIAVLLESVPNIFGAEQDHYMPRIKDAFAKLFKDIRSHIRSSAFRAFVTFIAENDDDDNLVKDMSSLMPLVVEVCRYTCTHDNGDDSPLQCLSELEAVAPKLVNPHLSSFLEMCIHCVLNTEKEEAYRHSATEVLATICESSTAVLKKRYSQSIFFILEAVLLLMTDLTMDLDEWLDVDEIEIGDDEDSVAVGESALDRIACALNGKYILSPFVALTGKLRQSEEWEERHAALMGYSVIGEGCQRMMEPQIEQFHPRVRYAACNAIGQMSSDFAPTLQKKCHEWGYGICVIIHRIYSMVNDEMKIWSYLRGNVFLK</sequence>
<dbReference type="EMBL" id="KN716585">
    <property type="protein sequence ID" value="KJH43174.1"/>
    <property type="molecule type" value="Genomic_DNA"/>
</dbReference>
<dbReference type="InterPro" id="IPR016024">
    <property type="entry name" value="ARM-type_fold"/>
</dbReference>
<evidence type="ECO:0000256" key="5">
    <source>
        <dbReference type="ARBA" id="ARBA00022737"/>
    </source>
</evidence>
<dbReference type="InterPro" id="IPR041653">
    <property type="entry name" value="Importin_rep_4"/>
</dbReference>
<dbReference type="Pfam" id="PF18808">
    <property type="entry name" value="Importin_rep_4"/>
    <property type="match status" value="1"/>
</dbReference>